<gene>
    <name evidence="8" type="primary">100635096</name>
</gene>
<dbReference type="InParanoid" id="A0A1X7VNA3"/>
<keyword evidence="2" id="KW-0689">Ribosomal protein</keyword>
<dbReference type="GO" id="GO:0006412">
    <property type="term" value="P:translation"/>
    <property type="evidence" value="ECO:0007669"/>
    <property type="project" value="InterPro"/>
</dbReference>
<evidence type="ECO:0000256" key="6">
    <source>
        <dbReference type="SAM" id="MobiDB-lite"/>
    </source>
</evidence>
<proteinExistence type="inferred from homology"/>
<sequence length="268" mass="30029">MAGAASWVRKSIDLSRLPRIKLNTLQDLPGALKKERRVGRGPGSKRGKTCGRGHKGQGQRNPKSIRVGFEGGQTPFYLRVPKHGFKNKFRVEYKPFNLGYLQHLINTGRVDPSQPIDMYTLNKVNTLGHIKHGIKLLADGADSFTSKVDIEVSRASKAAIDAIERNGGTITTTYFNKLGLRVHLKPEKYEEGRKPRQALPDKYDMRYYLNPENRGYLLTEKGEQRLKEGNMAGAYLGDDGRVHIPGKKVTLYSEPSPPKDKSKGSEEQ</sequence>
<keyword evidence="3" id="KW-0687">Ribonucleoprotein</keyword>
<feature type="domain" description="Large ribosomal subunit protein uL15/eL18" evidence="7">
    <location>
        <begin position="96"/>
        <end position="171"/>
    </location>
</feature>
<organism evidence="8">
    <name type="scientific">Amphimedon queenslandica</name>
    <name type="common">Sponge</name>
    <dbReference type="NCBI Taxonomy" id="400682"/>
    <lineage>
        <taxon>Eukaryota</taxon>
        <taxon>Metazoa</taxon>
        <taxon>Porifera</taxon>
        <taxon>Demospongiae</taxon>
        <taxon>Heteroscleromorpha</taxon>
        <taxon>Haplosclerida</taxon>
        <taxon>Niphatidae</taxon>
        <taxon>Amphimedon</taxon>
    </lineage>
</organism>
<reference evidence="9" key="1">
    <citation type="journal article" date="2010" name="Nature">
        <title>The Amphimedon queenslandica genome and the evolution of animal complexity.</title>
        <authorList>
            <person name="Srivastava M."/>
            <person name="Simakov O."/>
            <person name="Chapman J."/>
            <person name="Fahey B."/>
            <person name="Gauthier M.E."/>
            <person name="Mitros T."/>
            <person name="Richards G.S."/>
            <person name="Conaco C."/>
            <person name="Dacre M."/>
            <person name="Hellsten U."/>
            <person name="Larroux C."/>
            <person name="Putnam N.H."/>
            <person name="Stanke M."/>
            <person name="Adamska M."/>
            <person name="Darling A."/>
            <person name="Degnan S.M."/>
            <person name="Oakley T.H."/>
            <person name="Plachetzki D.C."/>
            <person name="Zhai Y."/>
            <person name="Adamski M."/>
            <person name="Calcino A."/>
            <person name="Cummins S.F."/>
            <person name="Goodstein D.M."/>
            <person name="Harris C."/>
            <person name="Jackson D.J."/>
            <person name="Leys S.P."/>
            <person name="Shu S."/>
            <person name="Woodcroft B.J."/>
            <person name="Vervoort M."/>
            <person name="Kosik K.S."/>
            <person name="Manning G."/>
            <person name="Degnan B.M."/>
            <person name="Rokhsar D.S."/>
        </authorList>
    </citation>
    <scope>NUCLEOTIDE SEQUENCE [LARGE SCALE GENOMIC DNA]</scope>
</reference>
<dbReference type="PANTHER" id="PTHR12934:SF11">
    <property type="entry name" value="LARGE RIBOSOMAL SUBUNIT PROTEIN UL15M"/>
    <property type="match status" value="1"/>
</dbReference>
<evidence type="ECO:0000313" key="9">
    <source>
        <dbReference type="Proteomes" id="UP000007879"/>
    </source>
</evidence>
<dbReference type="InterPro" id="IPR030878">
    <property type="entry name" value="Ribosomal_uL15"/>
</dbReference>
<dbReference type="InterPro" id="IPR005749">
    <property type="entry name" value="Ribosomal_uL15_bac-type"/>
</dbReference>
<dbReference type="GO" id="GO:0003735">
    <property type="term" value="F:structural constituent of ribosome"/>
    <property type="evidence" value="ECO:0007669"/>
    <property type="project" value="InterPro"/>
</dbReference>
<dbReference type="HAMAP" id="MF_01341">
    <property type="entry name" value="Ribosomal_uL15"/>
    <property type="match status" value="1"/>
</dbReference>
<feature type="region of interest" description="Disordered" evidence="6">
    <location>
        <begin position="246"/>
        <end position="268"/>
    </location>
</feature>
<evidence type="ECO:0000256" key="3">
    <source>
        <dbReference type="ARBA" id="ARBA00023274"/>
    </source>
</evidence>
<dbReference type="eggNOG" id="KOG0846">
    <property type="taxonomic scope" value="Eukaryota"/>
</dbReference>
<dbReference type="PANTHER" id="PTHR12934">
    <property type="entry name" value="50S RIBOSOMAL PROTEIN L15"/>
    <property type="match status" value="1"/>
</dbReference>
<evidence type="ECO:0000256" key="4">
    <source>
        <dbReference type="ARBA" id="ARBA00035299"/>
    </source>
</evidence>
<dbReference type="Proteomes" id="UP000007879">
    <property type="component" value="Unassembled WGS sequence"/>
</dbReference>
<evidence type="ECO:0000256" key="2">
    <source>
        <dbReference type="ARBA" id="ARBA00022980"/>
    </source>
</evidence>
<dbReference type="AlphaFoldDB" id="A0A1X7VNA3"/>
<feature type="compositionally biased region" description="Basic residues" evidence="6">
    <location>
        <begin position="34"/>
        <end position="57"/>
    </location>
</feature>
<feature type="region of interest" description="Disordered" evidence="6">
    <location>
        <begin position="33"/>
        <end position="66"/>
    </location>
</feature>
<feature type="compositionally biased region" description="Basic and acidic residues" evidence="6">
    <location>
        <begin position="257"/>
        <end position="268"/>
    </location>
</feature>
<dbReference type="GO" id="GO:0005762">
    <property type="term" value="C:mitochondrial large ribosomal subunit"/>
    <property type="evidence" value="ECO:0007669"/>
    <property type="project" value="TreeGrafter"/>
</dbReference>
<evidence type="ECO:0000256" key="5">
    <source>
        <dbReference type="ARBA" id="ARBA00035423"/>
    </source>
</evidence>
<name>A0A1X7VNA3_AMPQE</name>
<dbReference type="InterPro" id="IPR021131">
    <property type="entry name" value="Ribosomal_uL15/eL18"/>
</dbReference>
<dbReference type="KEGG" id="aqu:100635096"/>
<dbReference type="OrthoDB" id="361383at2759"/>
<keyword evidence="9" id="KW-1185">Reference proteome</keyword>
<evidence type="ECO:0000313" key="8">
    <source>
        <dbReference type="EnsemblMetazoa" id="Aqu2.1.41364_001"/>
    </source>
</evidence>
<evidence type="ECO:0000256" key="1">
    <source>
        <dbReference type="ARBA" id="ARBA00007320"/>
    </source>
</evidence>
<dbReference type="EnsemblMetazoa" id="XM_003383444.3">
    <property type="protein sequence ID" value="XP_003383492.1"/>
    <property type="gene ID" value="LOC100635096"/>
</dbReference>
<dbReference type="OMA" id="MACERTI"/>
<comment type="similarity">
    <text evidence="1">Belongs to the universal ribosomal protein uL15 family.</text>
</comment>
<dbReference type="Gene3D" id="3.100.10.10">
    <property type="match status" value="1"/>
</dbReference>
<evidence type="ECO:0000259" key="7">
    <source>
        <dbReference type="Pfam" id="PF00828"/>
    </source>
</evidence>
<dbReference type="NCBIfam" id="TIGR01071">
    <property type="entry name" value="rplO_bact"/>
    <property type="match status" value="1"/>
</dbReference>
<reference evidence="8" key="2">
    <citation type="submission" date="2017-05" db="UniProtKB">
        <authorList>
            <consortium name="EnsemblMetazoa"/>
        </authorList>
    </citation>
    <scope>IDENTIFICATION</scope>
</reference>
<dbReference type="FunCoup" id="A0A1X7VNA3">
    <property type="interactions" value="504"/>
</dbReference>
<dbReference type="SUPFAM" id="SSF52080">
    <property type="entry name" value="Ribosomal proteins L15p and L18e"/>
    <property type="match status" value="1"/>
</dbReference>
<dbReference type="STRING" id="400682.A0A1X7VNA3"/>
<dbReference type="Pfam" id="PF00828">
    <property type="entry name" value="Ribosomal_L27A"/>
    <property type="match status" value="1"/>
</dbReference>
<dbReference type="EnsemblMetazoa" id="Aqu2.1.41364_001">
    <property type="protein sequence ID" value="Aqu2.1.41364_001"/>
    <property type="gene ID" value="Aqu2.1.41364"/>
</dbReference>
<accession>A0A1X7VNA3</accession>
<protein>
    <recommendedName>
        <fullName evidence="4">Large ribosomal subunit protein uL15m</fullName>
    </recommendedName>
    <alternativeName>
        <fullName evidence="5">39S ribosomal protein L15, mitochondrial</fullName>
    </alternativeName>
</protein>
<dbReference type="InterPro" id="IPR036227">
    <property type="entry name" value="Ribosomal_uL15/eL18_sf"/>
</dbReference>